<evidence type="ECO:0000256" key="5">
    <source>
        <dbReference type="ARBA" id="ARBA00022777"/>
    </source>
</evidence>
<dbReference type="InterPro" id="IPR003594">
    <property type="entry name" value="HATPase_dom"/>
</dbReference>
<evidence type="ECO:0000256" key="2">
    <source>
        <dbReference type="ARBA" id="ARBA00012438"/>
    </source>
</evidence>
<dbReference type="InterPro" id="IPR003661">
    <property type="entry name" value="HisK_dim/P_dom"/>
</dbReference>
<evidence type="ECO:0000256" key="3">
    <source>
        <dbReference type="ARBA" id="ARBA00022553"/>
    </source>
</evidence>
<keyword evidence="10" id="KW-1185">Reference proteome</keyword>
<dbReference type="InterPro" id="IPR036097">
    <property type="entry name" value="HisK_dim/P_sf"/>
</dbReference>
<dbReference type="InterPro" id="IPR005467">
    <property type="entry name" value="His_kinase_dom"/>
</dbReference>
<organism evidence="9 10">
    <name type="scientific">Campylobacter portucalensis</name>
    <dbReference type="NCBI Taxonomy" id="2608384"/>
    <lineage>
        <taxon>Bacteria</taxon>
        <taxon>Pseudomonadati</taxon>
        <taxon>Campylobacterota</taxon>
        <taxon>Epsilonproteobacteria</taxon>
        <taxon>Campylobacterales</taxon>
        <taxon>Campylobacteraceae</taxon>
        <taxon>Campylobacter</taxon>
    </lineage>
</organism>
<reference evidence="9 10" key="2">
    <citation type="submission" date="2020-03" db="EMBL/GenBank/DDBJ databases">
        <title>Campylobacter portucalensis sp. nov., a new species of Campylobacter isolated from the reproductive tract of bulls.</title>
        <authorList>
            <person name="Silva M.F."/>
            <person name="Pereira G."/>
            <person name="Carneiro C."/>
            <person name="Hemphill A."/>
            <person name="Mateus L."/>
            <person name="Lopes-Da-Costa L."/>
            <person name="Silva E."/>
        </authorList>
    </citation>
    <scope>NUCLEOTIDE SEQUENCE [LARGE SCALE GENOMIC DNA]</scope>
    <source>
        <strain evidence="9 10">FMV-PI01</strain>
    </source>
</reference>
<dbReference type="Pfam" id="PF02518">
    <property type="entry name" value="HATPase_c"/>
    <property type="match status" value="1"/>
</dbReference>
<dbReference type="EMBL" id="VWSJ01000001">
    <property type="protein sequence ID" value="MSN95766.1"/>
    <property type="molecule type" value="Genomic_DNA"/>
</dbReference>
<accession>A0A6L5WG86</accession>
<keyword evidence="7" id="KW-0472">Membrane</keyword>
<dbReference type="PROSITE" id="PS50109">
    <property type="entry name" value="HIS_KIN"/>
    <property type="match status" value="1"/>
</dbReference>
<reference evidence="9 10" key="1">
    <citation type="submission" date="2019-09" db="EMBL/GenBank/DDBJ databases">
        <authorList>
            <person name="Silva M."/>
            <person name="Pereira G."/>
            <person name="Lopes-Da-Costa L."/>
            <person name="Silva E."/>
        </authorList>
    </citation>
    <scope>NUCLEOTIDE SEQUENCE [LARGE SCALE GENOMIC DNA]</scope>
    <source>
        <strain evidence="9 10">FMV-PI01</strain>
    </source>
</reference>
<dbReference type="EC" id="2.7.13.3" evidence="2"/>
<evidence type="ECO:0000256" key="1">
    <source>
        <dbReference type="ARBA" id="ARBA00000085"/>
    </source>
</evidence>
<dbReference type="Gene3D" id="3.30.565.10">
    <property type="entry name" value="Histidine kinase-like ATPase, C-terminal domain"/>
    <property type="match status" value="1"/>
</dbReference>
<evidence type="ECO:0000313" key="10">
    <source>
        <dbReference type="Proteomes" id="UP000476338"/>
    </source>
</evidence>
<comment type="catalytic activity">
    <reaction evidence="1">
        <text>ATP + protein L-histidine = ADP + protein N-phospho-L-histidine.</text>
        <dbReference type="EC" id="2.7.13.3"/>
    </reaction>
</comment>
<protein>
    <recommendedName>
        <fullName evidence="2">histidine kinase</fullName>
        <ecNumber evidence="2">2.7.13.3</ecNumber>
    </recommendedName>
</protein>
<proteinExistence type="predicted"/>
<dbReference type="GO" id="GO:0005886">
    <property type="term" value="C:plasma membrane"/>
    <property type="evidence" value="ECO:0007669"/>
    <property type="project" value="TreeGrafter"/>
</dbReference>
<evidence type="ECO:0000259" key="8">
    <source>
        <dbReference type="PROSITE" id="PS50109"/>
    </source>
</evidence>
<dbReference type="GO" id="GO:0004721">
    <property type="term" value="F:phosphoprotein phosphatase activity"/>
    <property type="evidence" value="ECO:0007669"/>
    <property type="project" value="TreeGrafter"/>
</dbReference>
<dbReference type="InterPro" id="IPR036890">
    <property type="entry name" value="HATPase_C_sf"/>
</dbReference>
<dbReference type="PANTHER" id="PTHR45453">
    <property type="entry name" value="PHOSPHATE REGULON SENSOR PROTEIN PHOR"/>
    <property type="match status" value="1"/>
</dbReference>
<dbReference type="Proteomes" id="UP000476338">
    <property type="component" value="Unassembled WGS sequence"/>
</dbReference>
<gene>
    <name evidence="9" type="ORF">F1B92_00905</name>
</gene>
<feature type="transmembrane region" description="Helical" evidence="7">
    <location>
        <begin position="27"/>
        <end position="48"/>
    </location>
</feature>
<dbReference type="GO" id="GO:0000155">
    <property type="term" value="F:phosphorelay sensor kinase activity"/>
    <property type="evidence" value="ECO:0007669"/>
    <property type="project" value="InterPro"/>
</dbReference>
<dbReference type="InterPro" id="IPR004358">
    <property type="entry name" value="Sig_transdc_His_kin-like_C"/>
</dbReference>
<keyword evidence="3" id="KW-0597">Phosphoprotein</keyword>
<dbReference type="SUPFAM" id="SSF47384">
    <property type="entry name" value="Homodimeric domain of signal transducing histidine kinase"/>
    <property type="match status" value="1"/>
</dbReference>
<dbReference type="SMART" id="SM00387">
    <property type="entry name" value="HATPase_c"/>
    <property type="match status" value="1"/>
</dbReference>
<dbReference type="SUPFAM" id="SSF55874">
    <property type="entry name" value="ATPase domain of HSP90 chaperone/DNA topoisomerase II/histidine kinase"/>
    <property type="match status" value="1"/>
</dbReference>
<evidence type="ECO:0000256" key="6">
    <source>
        <dbReference type="ARBA" id="ARBA00023012"/>
    </source>
</evidence>
<dbReference type="CDD" id="cd00082">
    <property type="entry name" value="HisKA"/>
    <property type="match status" value="1"/>
</dbReference>
<keyword evidence="6" id="KW-0902">Two-component regulatory system</keyword>
<keyword evidence="5 9" id="KW-0418">Kinase</keyword>
<evidence type="ECO:0000256" key="7">
    <source>
        <dbReference type="SAM" id="Phobius"/>
    </source>
</evidence>
<dbReference type="GO" id="GO:0016036">
    <property type="term" value="P:cellular response to phosphate starvation"/>
    <property type="evidence" value="ECO:0007669"/>
    <property type="project" value="TreeGrafter"/>
</dbReference>
<dbReference type="AlphaFoldDB" id="A0A6L5WG86"/>
<dbReference type="PRINTS" id="PR00344">
    <property type="entry name" value="BCTRLSENSOR"/>
</dbReference>
<keyword evidence="7" id="KW-0812">Transmembrane</keyword>
<evidence type="ECO:0000313" key="9">
    <source>
        <dbReference type="EMBL" id="MSN95766.1"/>
    </source>
</evidence>
<evidence type="ECO:0000256" key="4">
    <source>
        <dbReference type="ARBA" id="ARBA00022679"/>
    </source>
</evidence>
<sequence>MFYKDFFFQDDKLYYLIVAKKLTNEKLNLITCFMLFATILVVFLIMYFTHQSTIKSHLEQKDKMTTFFNDAMHELKTPLGVAMLNLSMMEFKNKNTHRIKSALKQMMITYEDIEYFIKNSKINFTKKVINLSSFLALRISFINAVAKSKNIKIIAHIKPNLYIFMSEIEATRLIDNTISNAIKYSNEGQKILINLHLENGMIVFVVKDFGIGIKDTSKIWQRYVREDRINGGFGLGLNIVLKICQKYAISKNVKSIYKQGSTFTYAIPAYKEKILDNIS</sequence>
<comment type="caution">
    <text evidence="9">The sequence shown here is derived from an EMBL/GenBank/DDBJ whole genome shotgun (WGS) entry which is preliminary data.</text>
</comment>
<feature type="domain" description="Histidine kinase" evidence="8">
    <location>
        <begin position="70"/>
        <end position="271"/>
    </location>
</feature>
<dbReference type="PANTHER" id="PTHR45453:SF1">
    <property type="entry name" value="PHOSPHATE REGULON SENSOR PROTEIN PHOR"/>
    <property type="match status" value="1"/>
</dbReference>
<keyword evidence="4" id="KW-0808">Transferase</keyword>
<name>A0A6L5WG86_9BACT</name>
<dbReference type="InterPro" id="IPR050351">
    <property type="entry name" value="BphY/WalK/GraS-like"/>
</dbReference>
<keyword evidence="7" id="KW-1133">Transmembrane helix</keyword>